<gene>
    <name evidence="2" type="ORF">GCM10022268_08860</name>
</gene>
<feature type="region of interest" description="Disordered" evidence="1">
    <location>
        <begin position="1014"/>
        <end position="1039"/>
    </location>
</feature>
<dbReference type="EMBL" id="BAABBF010000002">
    <property type="protein sequence ID" value="GAA3701130.1"/>
    <property type="molecule type" value="Genomic_DNA"/>
</dbReference>
<evidence type="ECO:0008006" key="4">
    <source>
        <dbReference type="Google" id="ProtNLM"/>
    </source>
</evidence>
<sequence length="1039" mass="107857">MTQTDVLPRRSRRRLALAAALLLSAGIGSVWLLRQPIVTHFVDRELDRRGVAARYRVEDLGLGRQRLTDVVIGDPRHPDLTADWIETQTGIGLGGPYLVGVKAGHVRLNARLAGGRVSLGAIDRLLPPPSGKPFALPALTVAVKEARVRLATPFGPALLRIAGQGRLNDGFAGTIRAHAPQLAAGGCRIGAARAMLRIAITAARPQVDGPVAADRLECDDGLRVAAPRADLEARLSAALDRWQGKASVTTTAASRGTIRLAAMAATLDIAGSAKRSEGHVTATVRRLRLPQGLADAARIDGNYAIDRRIAFTGRVHLDRAALAPALSGQVAPLRTAAAGTPLAAITARIGQALVAAGRMLDADAHLDIGEDIAVSRIAVDAASGARLTLDGRLVIADGAMRLPPRLKLVAGGGGLPRFALSLSRATATAPIRGRATIDPYAAGTARLALTPVAFVVSPDGAWRATTQATLSGPLGDGRVEGLVLPLTLAGAGDRLTVNPSCTPVAVDRLAIAGLTLDPARLALCPTGGALVTVAGGRITGGARLGATRLAGRLGTTPLTLAATGATLRLGDRGFAVEGVEALLGAPDRQSRLTVAGLTGTIAGGAVTGRFTDTGGRIGNVPLVLSAAAGDWSLDRGILSLTGALTVSDAASSARFRPVAAREVAFRLAGGDIAATGVLHEPTTGTRVATVAIAHRLADGSGHADLAVPSLPFGEGFQPELLTPLTFGVVADVRGTVDGRARIAWTGQGVTSTGDFGTAAIDLAAAFGPVTGLATRVRFDDLLALHTPPGQVATVRTVNPGIAVQDGTIRYQILNTTQVQVEGARWPFAGGALTLDPSRLDFGERGERRLTFRVAAARADQFLQQFDFANMNATGVFDGVLPMIFDDAGGRIENGRLTMREGGGTIAYVGALGQEQLGLWGDLAFQALRSLRYRSLDVTLNGSLGGEMVTDVRFAGISQGVGAKSNFLVRRLQRLPLVFNVRIKAPFRGLLDSAQSFYDPRRLIQRNLPALLEQQNRAGRPAGAAPAPPPIQPSASENKR</sequence>
<keyword evidence="3" id="KW-1185">Reference proteome</keyword>
<dbReference type="RefSeq" id="WP_344692181.1">
    <property type="nucleotide sequence ID" value="NZ_BAABBF010000002.1"/>
</dbReference>
<evidence type="ECO:0000313" key="3">
    <source>
        <dbReference type="Proteomes" id="UP001500523"/>
    </source>
</evidence>
<dbReference type="Proteomes" id="UP001500523">
    <property type="component" value="Unassembled WGS sequence"/>
</dbReference>
<evidence type="ECO:0000256" key="1">
    <source>
        <dbReference type="SAM" id="MobiDB-lite"/>
    </source>
</evidence>
<comment type="caution">
    <text evidence="2">The sequence shown here is derived from an EMBL/GenBank/DDBJ whole genome shotgun (WGS) entry which is preliminary data.</text>
</comment>
<organism evidence="2 3">
    <name type="scientific">Sphingomonas cynarae</name>
    <dbReference type="NCBI Taxonomy" id="930197"/>
    <lineage>
        <taxon>Bacteria</taxon>
        <taxon>Pseudomonadati</taxon>
        <taxon>Pseudomonadota</taxon>
        <taxon>Alphaproteobacteria</taxon>
        <taxon>Sphingomonadales</taxon>
        <taxon>Sphingomonadaceae</taxon>
        <taxon>Sphingomonas</taxon>
    </lineage>
</organism>
<reference evidence="3" key="1">
    <citation type="journal article" date="2019" name="Int. J. Syst. Evol. Microbiol.">
        <title>The Global Catalogue of Microorganisms (GCM) 10K type strain sequencing project: providing services to taxonomists for standard genome sequencing and annotation.</title>
        <authorList>
            <consortium name="The Broad Institute Genomics Platform"/>
            <consortium name="The Broad Institute Genome Sequencing Center for Infectious Disease"/>
            <person name="Wu L."/>
            <person name="Ma J."/>
        </authorList>
    </citation>
    <scope>NUCLEOTIDE SEQUENCE [LARGE SCALE GENOMIC DNA]</scope>
    <source>
        <strain evidence="3">JCM 17498</strain>
    </source>
</reference>
<accession>A0ABP7D953</accession>
<name>A0ABP7D953_9SPHN</name>
<proteinExistence type="predicted"/>
<dbReference type="InterPro" id="IPR021730">
    <property type="entry name" value="YdbH"/>
</dbReference>
<protein>
    <recommendedName>
        <fullName evidence="4">Dicarboxylate transport domain-containing protein</fullName>
    </recommendedName>
</protein>
<evidence type="ECO:0000313" key="2">
    <source>
        <dbReference type="EMBL" id="GAA3701130.1"/>
    </source>
</evidence>
<dbReference type="Pfam" id="PF11739">
    <property type="entry name" value="YdbH-like"/>
    <property type="match status" value="1"/>
</dbReference>